<accession>A0A074KZY4</accession>
<dbReference type="OrthoDB" id="1032269at2"/>
<dbReference type="InterPro" id="IPR003305">
    <property type="entry name" value="CenC_carb-bd"/>
</dbReference>
<organism evidence="13 14">
    <name type="scientific">Anditalea andensis</name>
    <dbReference type="NCBI Taxonomy" id="1048983"/>
    <lineage>
        <taxon>Bacteria</taxon>
        <taxon>Pseudomonadati</taxon>
        <taxon>Bacteroidota</taxon>
        <taxon>Cytophagia</taxon>
        <taxon>Cytophagales</taxon>
        <taxon>Cytophagaceae</taxon>
        <taxon>Anditalea</taxon>
    </lineage>
</organism>
<comment type="similarity">
    <text evidence="2">Belongs to the glycosyl hydrolase 10 (cellulase F) family.</text>
</comment>
<evidence type="ECO:0000259" key="12">
    <source>
        <dbReference type="PROSITE" id="PS51760"/>
    </source>
</evidence>
<evidence type="ECO:0000313" key="14">
    <source>
        <dbReference type="Proteomes" id="UP000027821"/>
    </source>
</evidence>
<dbReference type="SUPFAM" id="SSF49785">
    <property type="entry name" value="Galactose-binding domain-like"/>
    <property type="match status" value="2"/>
</dbReference>
<evidence type="ECO:0000256" key="8">
    <source>
        <dbReference type="ARBA" id="ARBA00023277"/>
    </source>
</evidence>
<feature type="domain" description="GH10" evidence="12">
    <location>
        <begin position="397"/>
        <end position="702"/>
    </location>
</feature>
<dbReference type="GO" id="GO:0031176">
    <property type="term" value="F:endo-1,4-beta-xylanase activity"/>
    <property type="evidence" value="ECO:0007669"/>
    <property type="project" value="UniProtKB-EC"/>
</dbReference>
<evidence type="ECO:0000256" key="1">
    <source>
        <dbReference type="ARBA" id="ARBA00000681"/>
    </source>
</evidence>
<dbReference type="Proteomes" id="UP000027821">
    <property type="component" value="Unassembled WGS sequence"/>
</dbReference>
<gene>
    <name evidence="13" type="ORF">EL17_09725</name>
</gene>
<feature type="signal peptide" evidence="11">
    <location>
        <begin position="1"/>
        <end position="23"/>
    </location>
</feature>
<evidence type="ECO:0000256" key="11">
    <source>
        <dbReference type="SAM" id="SignalP"/>
    </source>
</evidence>
<keyword evidence="9 13" id="KW-0326">Glycosidase</keyword>
<keyword evidence="7 13" id="KW-0378">Hydrolase</keyword>
<dbReference type="SMART" id="SM00633">
    <property type="entry name" value="Glyco_10"/>
    <property type="match status" value="1"/>
</dbReference>
<dbReference type="PANTHER" id="PTHR31490">
    <property type="entry name" value="GLYCOSYL HYDROLASE"/>
    <property type="match status" value="1"/>
</dbReference>
<evidence type="ECO:0000256" key="7">
    <source>
        <dbReference type="ARBA" id="ARBA00022801"/>
    </source>
</evidence>
<dbReference type="SUPFAM" id="SSF51445">
    <property type="entry name" value="(Trans)glycosidases"/>
    <property type="match status" value="1"/>
</dbReference>
<dbReference type="InterPro" id="IPR044846">
    <property type="entry name" value="GH10"/>
</dbReference>
<keyword evidence="8" id="KW-0119">Carbohydrate metabolism</keyword>
<evidence type="ECO:0000256" key="5">
    <source>
        <dbReference type="ARBA" id="ARBA00022729"/>
    </source>
</evidence>
<dbReference type="Pfam" id="PF02018">
    <property type="entry name" value="CBM_4_9"/>
    <property type="match status" value="1"/>
</dbReference>
<name>A0A074KZY4_9BACT</name>
<dbReference type="STRING" id="1048983.EL17_09725"/>
<evidence type="ECO:0000256" key="9">
    <source>
        <dbReference type="ARBA" id="ARBA00023295"/>
    </source>
</evidence>
<keyword evidence="14" id="KW-1185">Reference proteome</keyword>
<evidence type="ECO:0000256" key="4">
    <source>
        <dbReference type="ARBA" id="ARBA00022651"/>
    </source>
</evidence>
<comment type="caution">
    <text evidence="13">The sequence shown here is derived from an EMBL/GenBank/DDBJ whole genome shotgun (WGS) entry which is preliminary data.</text>
</comment>
<dbReference type="PROSITE" id="PS51257">
    <property type="entry name" value="PROKAR_LIPOPROTEIN"/>
    <property type="match status" value="1"/>
</dbReference>
<keyword evidence="4 13" id="KW-0858">Xylan degradation</keyword>
<evidence type="ECO:0000256" key="10">
    <source>
        <dbReference type="ARBA" id="ARBA00023326"/>
    </source>
</evidence>
<keyword evidence="10" id="KW-0624">Polysaccharide degradation</keyword>
<keyword evidence="6" id="KW-0677">Repeat</keyword>
<keyword evidence="5 11" id="KW-0732">Signal</keyword>
<evidence type="ECO:0000313" key="13">
    <source>
        <dbReference type="EMBL" id="KEO73780.1"/>
    </source>
</evidence>
<dbReference type="InterPro" id="IPR017853">
    <property type="entry name" value="GH"/>
</dbReference>
<protein>
    <recommendedName>
        <fullName evidence="3">endo-1,4-beta-xylanase</fullName>
        <ecNumber evidence="3">3.2.1.8</ecNumber>
    </recommendedName>
</protein>
<dbReference type="InterPro" id="IPR008979">
    <property type="entry name" value="Galactose-bd-like_sf"/>
</dbReference>
<dbReference type="Pfam" id="PF00331">
    <property type="entry name" value="Glyco_hydro_10"/>
    <property type="match status" value="2"/>
</dbReference>
<evidence type="ECO:0000256" key="2">
    <source>
        <dbReference type="ARBA" id="ARBA00007495"/>
    </source>
</evidence>
<evidence type="ECO:0000256" key="3">
    <source>
        <dbReference type="ARBA" id="ARBA00012590"/>
    </source>
</evidence>
<reference evidence="13 14" key="1">
    <citation type="submission" date="2014-04" db="EMBL/GenBank/DDBJ databases">
        <title>Characterization and application of a salt tolerant electro-active bacterium.</title>
        <authorList>
            <person name="Yang L."/>
            <person name="Wei S."/>
            <person name="Tay Q.X.M."/>
        </authorList>
    </citation>
    <scope>NUCLEOTIDE SEQUENCE [LARGE SCALE GENOMIC DNA]</scope>
    <source>
        <strain evidence="13 14">LY1</strain>
    </source>
</reference>
<proteinExistence type="inferred from homology"/>
<dbReference type="InterPro" id="IPR001000">
    <property type="entry name" value="GH10_dom"/>
</dbReference>
<comment type="catalytic activity">
    <reaction evidence="1">
        <text>Endohydrolysis of (1-&gt;4)-beta-D-xylosidic linkages in xylans.</text>
        <dbReference type="EC" id="3.2.1.8"/>
    </reaction>
</comment>
<sequence length="705" mass="77902">MKTMKINNIWLYALGTLLAISCADLDPLDFHVEIPENVAMQEEINAYDHLVNYLTNEGDQGFKIGTSVSQSQYMNRDVLFRLINNNFNEVNLDLGMTHGAVVQSNGSHNLVNVLEFLSLAEEQGLSPFGHTLVWHSNQNASYINGLLAPLVVNSPPYVNSLNKTGLSDGTFQDWSYSPGRNNVSVVDNEGMGGSSKAIQLFSGPNASSPTDLQLVTPSISVIPGNDYEIVIYIKSDIPGEGRLTFEGLINNEPQIDWMNTGEISETFMTNLSWSEIRFEVRDFEGDSFRIKFDMGYTPNVTYHIDLENLYVYDTDGEPLVNNLISDGDFETGTAWGGWGNNSIRGVTPDGQGVNNSGRAFYVTNPSTTGGFWEVQTVYEFSEPLQMGETYNLSFWVKGDATGVIRPEIQSPDYSSNGFGQVYVTDEWQYVSLTATASAADRGRLIISYGEFAGTVYLDEFVLSSSTVQGGSTTIVERTPEEKRQIVSTEMENWISGIVPAASAYVSAWNVVNEPMDDNNPSQLRSGLQGAGSGQFFWQDYLGRDYGILAFNLARVHGNNDDLLFISDHNLESNLDKCRGLIEYVRYLDNNGALVDGIGTHMRLNLSSSTEQIAEMFRLLAATGKLIKITNLSVSLGTGQPTPVMLMQQADMYQDVLRLYKEHVPVQQRYGVTIGGVTDGADYGYLWSPNFTRKPAYAGFAEGLKN</sequence>
<dbReference type="Gene3D" id="2.60.120.260">
    <property type="entry name" value="Galactose-binding domain-like"/>
    <property type="match status" value="2"/>
</dbReference>
<evidence type="ECO:0000256" key="6">
    <source>
        <dbReference type="ARBA" id="ARBA00022737"/>
    </source>
</evidence>
<dbReference type="GO" id="GO:0045493">
    <property type="term" value="P:xylan catabolic process"/>
    <property type="evidence" value="ECO:0007669"/>
    <property type="project" value="UniProtKB-KW"/>
</dbReference>
<dbReference type="PANTHER" id="PTHR31490:SF88">
    <property type="entry name" value="BETA-XYLANASE"/>
    <property type="match status" value="1"/>
</dbReference>
<dbReference type="eggNOG" id="COG3693">
    <property type="taxonomic scope" value="Bacteria"/>
</dbReference>
<dbReference type="Gene3D" id="3.20.20.80">
    <property type="entry name" value="Glycosidases"/>
    <property type="match status" value="2"/>
</dbReference>
<dbReference type="EMBL" id="JMIH01000018">
    <property type="protein sequence ID" value="KEO73780.1"/>
    <property type="molecule type" value="Genomic_DNA"/>
</dbReference>
<dbReference type="EC" id="3.2.1.8" evidence="3"/>
<dbReference type="PROSITE" id="PS51760">
    <property type="entry name" value="GH10_2"/>
    <property type="match status" value="1"/>
</dbReference>
<feature type="chain" id="PRO_5001697200" description="endo-1,4-beta-xylanase" evidence="11">
    <location>
        <begin position="24"/>
        <end position="705"/>
    </location>
</feature>
<dbReference type="AlphaFoldDB" id="A0A074KZY4"/>